<protein>
    <submittedName>
        <fullName evidence="1">Uncharacterized protein</fullName>
    </submittedName>
</protein>
<reference evidence="1 2" key="1">
    <citation type="submission" date="2024-12" db="EMBL/GenBank/DDBJ databases">
        <title>Forecasting of Potato common scab and diversities of Pathogenic streptomyces spp. in china.</title>
        <authorList>
            <person name="Handique U."/>
            <person name="Wu J."/>
        </authorList>
    </citation>
    <scope>NUCLEOTIDE SEQUENCE [LARGE SCALE GENOMIC DNA]</scope>
    <source>
        <strain evidence="1 2">ZRIMU1585</strain>
    </source>
</reference>
<evidence type="ECO:0000313" key="2">
    <source>
        <dbReference type="Proteomes" id="UP001631993"/>
    </source>
</evidence>
<evidence type="ECO:0000313" key="1">
    <source>
        <dbReference type="EMBL" id="MFM9654008.1"/>
    </source>
</evidence>
<comment type="caution">
    <text evidence="1">The sequence shown here is derived from an EMBL/GenBank/DDBJ whole genome shotgun (WGS) entry which is preliminary data.</text>
</comment>
<dbReference type="Proteomes" id="UP001631993">
    <property type="component" value="Unassembled WGS sequence"/>
</dbReference>
<accession>A0ABW9J043</accession>
<feature type="non-terminal residue" evidence="1">
    <location>
        <position position="1"/>
    </location>
</feature>
<name>A0ABW9J043_STRGJ</name>
<dbReference type="EMBL" id="JBJVNE010000736">
    <property type="protein sequence ID" value="MFM9654008.1"/>
    <property type="molecule type" value="Genomic_DNA"/>
</dbReference>
<organism evidence="1 2">
    <name type="scientific">Streptomyces galilaeus</name>
    <dbReference type="NCBI Taxonomy" id="33899"/>
    <lineage>
        <taxon>Bacteria</taxon>
        <taxon>Bacillati</taxon>
        <taxon>Actinomycetota</taxon>
        <taxon>Actinomycetes</taxon>
        <taxon>Kitasatosporales</taxon>
        <taxon>Streptomycetaceae</taxon>
        <taxon>Streptomyces</taxon>
    </lineage>
</organism>
<dbReference type="RefSeq" id="WP_409098253.1">
    <property type="nucleotide sequence ID" value="NZ_JBJVNE010000736.1"/>
</dbReference>
<sequence>QLASCFATQMGLSGGWAGGRATNEATGLRVTLGDRNGKRAIGLYTVAARPLGDGELRALRHCLAGGA</sequence>
<proteinExistence type="predicted"/>
<gene>
    <name evidence="1" type="ORF">ACKI1S_49730</name>
</gene>
<keyword evidence="2" id="KW-1185">Reference proteome</keyword>